<dbReference type="InterPro" id="IPR027417">
    <property type="entry name" value="P-loop_NTPase"/>
</dbReference>
<sequence>VGGCGKTQLVLKFMESRREEFSSRFLIDGSSKERIRGDLIRNVRALSTDHSQKDLDDYLLFLSKPSSTTIRLLFYDNVDDPNLDLTSLLPRGGSCVIIITSRNRGLGDICPQSHLQLDTMSPNEAIELLLFGSSNLSAITDEGRKNAVAIAESLGYLPIALQQARSYMQLTKCSMSMYLERLSTSRQKLLGQPTMQQLDMQAISTYATFTTSFDKLPEHTRRLLRLFSFYHWSKIPLALVALAAKHQFSTYERPRVKHGNSFDINKRVLEEIFLRNGEWDVTNLDDMTISLQSYSLTLVVPGVETLLLQMHPLVHEWVHLCIPEDEKEEYQSAAIQLLALGSRYDHTPATQYLASHVIHMSPLWDHLQVNDTIAFGSILQVNGMYQQ</sequence>
<dbReference type="HOGENOM" id="CLU_000288_125_0_1"/>
<name>A0A0C2WRQ9_SERVB</name>
<protein>
    <recommendedName>
        <fullName evidence="3">NB-ARC domain-containing protein</fullName>
    </recommendedName>
</protein>
<keyword evidence="2" id="KW-1185">Reference proteome</keyword>
<reference evidence="1 2" key="1">
    <citation type="submission" date="2014-04" db="EMBL/GenBank/DDBJ databases">
        <authorList>
            <consortium name="DOE Joint Genome Institute"/>
            <person name="Kuo A."/>
            <person name="Zuccaro A."/>
            <person name="Kohler A."/>
            <person name="Nagy L.G."/>
            <person name="Floudas D."/>
            <person name="Copeland A."/>
            <person name="Barry K.W."/>
            <person name="Cichocki N."/>
            <person name="Veneault-Fourrey C."/>
            <person name="LaButti K."/>
            <person name="Lindquist E.A."/>
            <person name="Lipzen A."/>
            <person name="Lundell T."/>
            <person name="Morin E."/>
            <person name="Murat C."/>
            <person name="Sun H."/>
            <person name="Tunlid A."/>
            <person name="Henrissat B."/>
            <person name="Grigoriev I.V."/>
            <person name="Hibbett D.S."/>
            <person name="Martin F."/>
            <person name="Nordberg H.P."/>
            <person name="Cantor M.N."/>
            <person name="Hua S.X."/>
        </authorList>
    </citation>
    <scope>NUCLEOTIDE SEQUENCE [LARGE SCALE GENOMIC DNA]</scope>
    <source>
        <strain evidence="1 2">MAFF 305830</strain>
    </source>
</reference>
<evidence type="ECO:0000313" key="2">
    <source>
        <dbReference type="Proteomes" id="UP000054097"/>
    </source>
</evidence>
<feature type="non-terminal residue" evidence="1">
    <location>
        <position position="1"/>
    </location>
</feature>
<dbReference type="EMBL" id="KN824453">
    <property type="protein sequence ID" value="KIM20262.1"/>
    <property type="molecule type" value="Genomic_DNA"/>
</dbReference>
<organism evidence="1 2">
    <name type="scientific">Serendipita vermifera MAFF 305830</name>
    <dbReference type="NCBI Taxonomy" id="933852"/>
    <lineage>
        <taxon>Eukaryota</taxon>
        <taxon>Fungi</taxon>
        <taxon>Dikarya</taxon>
        <taxon>Basidiomycota</taxon>
        <taxon>Agaricomycotina</taxon>
        <taxon>Agaricomycetes</taxon>
        <taxon>Sebacinales</taxon>
        <taxon>Serendipitaceae</taxon>
        <taxon>Serendipita</taxon>
    </lineage>
</organism>
<reference evidence="2" key="2">
    <citation type="submission" date="2015-01" db="EMBL/GenBank/DDBJ databases">
        <title>Evolutionary Origins and Diversification of the Mycorrhizal Mutualists.</title>
        <authorList>
            <consortium name="DOE Joint Genome Institute"/>
            <consortium name="Mycorrhizal Genomics Consortium"/>
            <person name="Kohler A."/>
            <person name="Kuo A."/>
            <person name="Nagy L.G."/>
            <person name="Floudas D."/>
            <person name="Copeland A."/>
            <person name="Barry K.W."/>
            <person name="Cichocki N."/>
            <person name="Veneault-Fourrey C."/>
            <person name="LaButti K."/>
            <person name="Lindquist E.A."/>
            <person name="Lipzen A."/>
            <person name="Lundell T."/>
            <person name="Morin E."/>
            <person name="Murat C."/>
            <person name="Riley R."/>
            <person name="Ohm R."/>
            <person name="Sun H."/>
            <person name="Tunlid A."/>
            <person name="Henrissat B."/>
            <person name="Grigoriev I.V."/>
            <person name="Hibbett D.S."/>
            <person name="Martin F."/>
        </authorList>
    </citation>
    <scope>NUCLEOTIDE SEQUENCE [LARGE SCALE GENOMIC DNA]</scope>
    <source>
        <strain evidence="2">MAFF 305830</strain>
    </source>
</reference>
<feature type="non-terminal residue" evidence="1">
    <location>
        <position position="387"/>
    </location>
</feature>
<dbReference type="OrthoDB" id="4487085at2759"/>
<dbReference type="AlphaFoldDB" id="A0A0C2WRQ9"/>
<proteinExistence type="predicted"/>
<accession>A0A0C2WRQ9</accession>
<dbReference type="PANTHER" id="PTHR35205:SF1">
    <property type="entry name" value="ZU5 DOMAIN-CONTAINING PROTEIN"/>
    <property type="match status" value="1"/>
</dbReference>
<dbReference type="Gene3D" id="3.40.50.300">
    <property type="entry name" value="P-loop containing nucleotide triphosphate hydrolases"/>
    <property type="match status" value="1"/>
</dbReference>
<gene>
    <name evidence="1" type="ORF">M408DRAFT_57064</name>
</gene>
<evidence type="ECO:0000313" key="1">
    <source>
        <dbReference type="EMBL" id="KIM20262.1"/>
    </source>
</evidence>
<dbReference type="SUPFAM" id="SSF52540">
    <property type="entry name" value="P-loop containing nucleoside triphosphate hydrolases"/>
    <property type="match status" value="1"/>
</dbReference>
<dbReference type="PANTHER" id="PTHR35205">
    <property type="entry name" value="NB-ARC AND TPR DOMAIN PROTEIN"/>
    <property type="match status" value="1"/>
</dbReference>
<evidence type="ECO:0008006" key="3">
    <source>
        <dbReference type="Google" id="ProtNLM"/>
    </source>
</evidence>
<dbReference type="Proteomes" id="UP000054097">
    <property type="component" value="Unassembled WGS sequence"/>
</dbReference>